<evidence type="ECO:0000313" key="4">
    <source>
        <dbReference type="Proteomes" id="UP000295543"/>
    </source>
</evidence>
<dbReference type="Proteomes" id="UP000295543">
    <property type="component" value="Unassembled WGS sequence"/>
</dbReference>
<evidence type="ECO:0000256" key="1">
    <source>
        <dbReference type="ARBA" id="ARBA00022801"/>
    </source>
</evidence>
<name>A0A4R5UFJ4_9GAMM</name>
<dbReference type="AlphaFoldDB" id="A0A4R5UFJ4"/>
<gene>
    <name evidence="3" type="ORF">E2F49_01065</name>
</gene>
<reference evidence="3 4" key="1">
    <citation type="submission" date="2019-03" db="EMBL/GenBank/DDBJ databases">
        <title>Luteimonas zhaokaii sp.nov., isolated from the rectal contents of Plateau pika in Yushu, Qinghai Province, China.</title>
        <authorList>
            <person name="Zhang G."/>
        </authorList>
    </citation>
    <scope>NUCLEOTIDE SEQUENCE [LARGE SCALE GENOMIC DNA]</scope>
    <source>
        <strain evidence="3 4">THG-MD21</strain>
    </source>
</reference>
<dbReference type="GO" id="GO:0006508">
    <property type="term" value="P:proteolysis"/>
    <property type="evidence" value="ECO:0007669"/>
    <property type="project" value="InterPro"/>
</dbReference>
<dbReference type="SUPFAM" id="SSF53474">
    <property type="entry name" value="alpha/beta-Hydrolases"/>
    <property type="match status" value="1"/>
</dbReference>
<keyword evidence="1" id="KW-0378">Hydrolase</keyword>
<dbReference type="PANTHER" id="PTHR42776">
    <property type="entry name" value="SERINE PEPTIDASE S9 FAMILY MEMBER"/>
    <property type="match status" value="1"/>
</dbReference>
<dbReference type="Pfam" id="PF00326">
    <property type="entry name" value="Peptidase_S9"/>
    <property type="match status" value="1"/>
</dbReference>
<protein>
    <submittedName>
        <fullName evidence="3">S9 family peptidase</fullName>
    </submittedName>
</protein>
<dbReference type="EMBL" id="SMTG01000002">
    <property type="protein sequence ID" value="TDK34016.1"/>
    <property type="molecule type" value="Genomic_DNA"/>
</dbReference>
<dbReference type="Gene3D" id="3.40.50.1820">
    <property type="entry name" value="alpha/beta hydrolase"/>
    <property type="match status" value="1"/>
</dbReference>
<dbReference type="PANTHER" id="PTHR42776:SF27">
    <property type="entry name" value="DIPEPTIDYL PEPTIDASE FAMILY MEMBER 6"/>
    <property type="match status" value="1"/>
</dbReference>
<dbReference type="OrthoDB" id="4269629at2"/>
<organism evidence="3 4">
    <name type="scientific">Luteimonas terrae</name>
    <dbReference type="NCBI Taxonomy" id="1530191"/>
    <lineage>
        <taxon>Bacteria</taxon>
        <taxon>Pseudomonadati</taxon>
        <taxon>Pseudomonadota</taxon>
        <taxon>Gammaproteobacteria</taxon>
        <taxon>Lysobacterales</taxon>
        <taxon>Lysobacteraceae</taxon>
        <taxon>Luteimonas</taxon>
    </lineage>
</organism>
<dbReference type="SUPFAM" id="SSF82171">
    <property type="entry name" value="DPP6 N-terminal domain-like"/>
    <property type="match status" value="1"/>
</dbReference>
<keyword evidence="4" id="KW-1185">Reference proteome</keyword>
<dbReference type="GO" id="GO:0004252">
    <property type="term" value="F:serine-type endopeptidase activity"/>
    <property type="evidence" value="ECO:0007669"/>
    <property type="project" value="TreeGrafter"/>
</dbReference>
<sequence>MASSLALAQPTQASAPEVPSVQQLGAFAQFSGFTLSPDGQHIAALRADGEERVIAVWRTDALNEAPTLIGSNRMKITGVSFIKNDRLAVSFWQPFDLRTDRVTRTFLNKLMITDLQGRDWKEPLTLPRATSRAEELMQARVSPTVLDSLPNDSHHILVVNNVGSNAGDVYRVDLRNYSSVRVQISGENVAGYVADLDGELRARLKTNVDSVGAYIAAEFRNPQSNAWEEHFRSYVKNRDQTQIIGFSSDPNIAFIESNEGRDKSVIYEYDIASKQRKEVLFEHKFFNANRVLVNPYRSAGSGFGAILGLGYEGPRGDDVEWTSPQMRSLDAGLRQALGITNAALELVDPATSDRATIEYPAQKDYRITGFTPDFSTVLLMVSGASAPPEYYLFRNGQLSLLAKAYPELDTRALGQTELVYYAARDGLQIPAFLTRPDPELCGTGPLPAVVHPHGGPWSRDSIDFDGSMWVPLMASRCKVVLRPQFRGSDGWGRKLWMAGDTEWGQKMQDDKDDGAKWLVDQGIAQAKRIAMFGYSYGGYSAFAAAVRPNGHYKCAIAGAGVSDIERIWARFYTNPFFRQAQAPTVKGLSPLTQAANIQIPIMVYHGVRDQTVPIEQSEWFVARAKQSGQDVEYHEIADYAHGPAWTRAIMTEQLKIIDDYLGGGCGGQGL</sequence>
<dbReference type="InterPro" id="IPR029058">
    <property type="entry name" value="AB_hydrolase_fold"/>
</dbReference>
<feature type="domain" description="Peptidase S9 prolyl oligopeptidase catalytic" evidence="2">
    <location>
        <begin position="472"/>
        <end position="658"/>
    </location>
</feature>
<evidence type="ECO:0000259" key="2">
    <source>
        <dbReference type="Pfam" id="PF00326"/>
    </source>
</evidence>
<dbReference type="InterPro" id="IPR001375">
    <property type="entry name" value="Peptidase_S9_cat"/>
</dbReference>
<comment type="caution">
    <text evidence="3">The sequence shown here is derived from an EMBL/GenBank/DDBJ whole genome shotgun (WGS) entry which is preliminary data.</text>
</comment>
<accession>A0A4R5UFJ4</accession>
<evidence type="ECO:0000313" key="3">
    <source>
        <dbReference type="EMBL" id="TDK34016.1"/>
    </source>
</evidence>
<proteinExistence type="predicted"/>